<comment type="subcellular location">
    <subcellularLocation>
        <location evidence="1">Cell membrane</location>
        <topology evidence="1">Multi-pass membrane protein</topology>
    </subcellularLocation>
</comment>
<comment type="caution">
    <text evidence="22">The sequence shown here is derived from an EMBL/GenBank/DDBJ whole genome shotgun (WGS) entry which is preliminary data.</text>
</comment>
<dbReference type="EMBL" id="JXBY01000018">
    <property type="protein sequence ID" value="KJY55871.1"/>
    <property type="molecule type" value="Genomic_DNA"/>
</dbReference>
<reference evidence="22 23" key="1">
    <citation type="submission" date="2014-12" db="EMBL/GenBank/DDBJ databases">
        <title>Comparative genomics of the lactic acid bacteria isolated from the honey bee gut.</title>
        <authorList>
            <person name="Ellegaard K.M."/>
            <person name="Tamarit D."/>
            <person name="Javelind E."/>
            <person name="Olofsson T."/>
            <person name="Andersson S.G."/>
            <person name="Vasquez A."/>
        </authorList>
    </citation>
    <scope>NUCLEOTIDE SEQUENCE [LARGE SCALE GENOMIC DNA]</scope>
    <source>
        <strain evidence="22 23">Biut2</strain>
    </source>
</reference>
<dbReference type="HOGENOM" id="CLU_012312_2_1_9"/>
<evidence type="ECO:0000256" key="6">
    <source>
        <dbReference type="ARBA" id="ARBA00022683"/>
    </source>
</evidence>
<evidence type="ECO:0000256" key="11">
    <source>
        <dbReference type="ARBA" id="ARBA00044053"/>
    </source>
</evidence>
<accession>A0A0F4LE82</accession>
<sequence length="642" mass="68286">MDNHKIALQILDGVGGKENVSGLTHCFTRLRFVLKDESKASTDKVSSIEGVIQVVEASGQFQVVLGNKVEVIYDEIMPLLGTTETENDEQDKKVGIGTKILNVVTAIFTPTIPAIAASGMLKGILAVAALIGLNVYHVDIKTFNTYIILNAASDALFYFMPVILARSAAKVFKTNEYIAMTLGATLCYPTLVELMTGNKAVTLFGIGITKANYVSSVVPIIIAVFVLAYVEKFVKKIMPDVLKIIMVPTLSLLIMVPATLMIFGPIGIYIGNAVNWAYHYIMNLSPILLGAFVGGIWCVLVIFGAHRAIIPIGINDVAKTGRQNLLAFAGAANFSQAGAALGVFLKTKNKNLKTVAASATVTALFGITEPAIYGANLRLKKPMVYAVISGALGGALMGWGGSYGNAFANQGVLTIPVYASAGTKAFVCYILGCLIAFGGACILTVILGFNDLPSDAAPAEKNSSKTDQIEDNQEENPAKTIDEDLVADDCDLSVNSPVEGKTIPLTQVSDEVFASGVLGKGIAVQPTSGKILAPADATVSMIYPTLHAVGLILDNGIEMMIHIGIDTVKLNGQYFEKHVQDGDHVKRGQLLVSFDMQKIEQAGYDLITTVVVTNSKNYAAIGSTNKNNVTNNDQLLYLLSNS</sequence>
<dbReference type="SUPFAM" id="SSF55604">
    <property type="entry name" value="Glucose permease domain IIB"/>
    <property type="match status" value="1"/>
</dbReference>
<proteinExistence type="predicted"/>
<dbReference type="Proteomes" id="UP000033533">
    <property type="component" value="Unassembled WGS sequence"/>
</dbReference>
<dbReference type="AlphaFoldDB" id="A0A0F4LE82"/>
<dbReference type="PANTHER" id="PTHR30175">
    <property type="entry name" value="PHOSPHOTRANSFERASE SYSTEM TRANSPORT PROTEIN"/>
    <property type="match status" value="1"/>
</dbReference>
<dbReference type="Gene3D" id="2.70.70.10">
    <property type="entry name" value="Glucose Permease (Domain IIA)"/>
    <property type="match status" value="1"/>
</dbReference>
<evidence type="ECO:0000256" key="15">
    <source>
        <dbReference type="ARBA" id="ARBA00081008"/>
    </source>
</evidence>
<evidence type="ECO:0000259" key="21">
    <source>
        <dbReference type="PROSITE" id="PS51103"/>
    </source>
</evidence>
<keyword evidence="3" id="KW-1003">Cell membrane</keyword>
<dbReference type="InterPro" id="IPR050558">
    <property type="entry name" value="PTS_Sugar-Specific_Components"/>
</dbReference>
<feature type="transmembrane region" description="Helical" evidence="18">
    <location>
        <begin position="177"/>
        <end position="196"/>
    </location>
</feature>
<dbReference type="NCBIfam" id="TIGR00830">
    <property type="entry name" value="PTBA"/>
    <property type="match status" value="1"/>
</dbReference>
<dbReference type="InterPro" id="IPR011297">
    <property type="entry name" value="PTS_IIABC_b_glu"/>
</dbReference>
<evidence type="ECO:0000256" key="14">
    <source>
        <dbReference type="ARBA" id="ARBA00074554"/>
    </source>
</evidence>
<dbReference type="SUPFAM" id="SSF51261">
    <property type="entry name" value="Duplicated hybrid motif"/>
    <property type="match status" value="1"/>
</dbReference>
<dbReference type="NCBIfam" id="TIGR01995">
    <property type="entry name" value="PTS-II-ABC-beta"/>
    <property type="match status" value="1"/>
</dbReference>
<feature type="domain" description="PTS EIIA type-1" evidence="19">
    <location>
        <begin position="510"/>
        <end position="614"/>
    </location>
</feature>
<dbReference type="PROSITE" id="PS51098">
    <property type="entry name" value="PTS_EIIB_TYPE_1"/>
    <property type="match status" value="1"/>
</dbReference>
<evidence type="ECO:0000256" key="18">
    <source>
        <dbReference type="SAM" id="Phobius"/>
    </source>
</evidence>
<evidence type="ECO:0000313" key="22">
    <source>
        <dbReference type="EMBL" id="KJY55871.1"/>
    </source>
</evidence>
<dbReference type="RefSeq" id="WP_045927948.1">
    <property type="nucleotide sequence ID" value="NZ_JBHSZS010000009.1"/>
</dbReference>
<feature type="transmembrane region" description="Helical" evidence="18">
    <location>
        <begin position="211"/>
        <end position="230"/>
    </location>
</feature>
<dbReference type="GO" id="GO:0090589">
    <property type="term" value="F:protein-phosphocysteine-trehalose phosphotransferase system transporter activity"/>
    <property type="evidence" value="ECO:0007669"/>
    <property type="project" value="TreeGrafter"/>
</dbReference>
<keyword evidence="6" id="KW-0598">Phosphotransferase system</keyword>
<feature type="transmembrane region" description="Helical" evidence="18">
    <location>
        <begin position="100"/>
        <end position="133"/>
    </location>
</feature>
<keyword evidence="7 18" id="KW-0812">Transmembrane</keyword>
<dbReference type="GO" id="GO:0016301">
    <property type="term" value="F:kinase activity"/>
    <property type="evidence" value="ECO:0007669"/>
    <property type="project" value="UniProtKB-KW"/>
</dbReference>
<keyword evidence="5" id="KW-0808">Transferase</keyword>
<dbReference type="Pfam" id="PF00358">
    <property type="entry name" value="PTS_EIIA_1"/>
    <property type="match status" value="1"/>
</dbReference>
<feature type="transmembrane region" description="Helical" evidence="18">
    <location>
        <begin position="145"/>
        <end position="165"/>
    </location>
</feature>
<feature type="transmembrane region" description="Helical" evidence="18">
    <location>
        <begin position="250"/>
        <end position="271"/>
    </location>
</feature>
<evidence type="ECO:0000256" key="12">
    <source>
        <dbReference type="ARBA" id="ARBA00045139"/>
    </source>
</evidence>
<dbReference type="InterPro" id="IPR018113">
    <property type="entry name" value="PTrfase_EIIB_Cys"/>
</dbReference>
<evidence type="ECO:0000256" key="13">
    <source>
        <dbReference type="ARBA" id="ARBA00048931"/>
    </source>
</evidence>
<evidence type="ECO:0000256" key="5">
    <source>
        <dbReference type="ARBA" id="ARBA00022679"/>
    </source>
</evidence>
<protein>
    <recommendedName>
        <fullName evidence="14">PTS system sucrose-specific EIIBCA component</fullName>
        <ecNumber evidence="11">2.7.1.211</ecNumber>
    </recommendedName>
    <alternativeName>
        <fullName evidence="15">EIIBCA-Scr</fullName>
    </alternativeName>
</protein>
<evidence type="ECO:0000259" key="20">
    <source>
        <dbReference type="PROSITE" id="PS51098"/>
    </source>
</evidence>
<dbReference type="Gene3D" id="3.30.1360.60">
    <property type="entry name" value="Glucose permease domain IIB"/>
    <property type="match status" value="1"/>
</dbReference>
<name>A0A0F4LE82_9LACO</name>
<dbReference type="InterPro" id="IPR011055">
    <property type="entry name" value="Dup_hybrid_motif"/>
</dbReference>
<evidence type="ECO:0000313" key="23">
    <source>
        <dbReference type="Proteomes" id="UP000033533"/>
    </source>
</evidence>
<keyword evidence="2" id="KW-0813">Transport</keyword>
<dbReference type="GO" id="GO:0005886">
    <property type="term" value="C:plasma membrane"/>
    <property type="evidence" value="ECO:0007669"/>
    <property type="project" value="UniProtKB-SubCell"/>
</dbReference>
<evidence type="ECO:0000256" key="3">
    <source>
        <dbReference type="ARBA" id="ARBA00022475"/>
    </source>
</evidence>
<feature type="region of interest" description="Disordered" evidence="17">
    <location>
        <begin position="457"/>
        <end position="481"/>
    </location>
</feature>
<dbReference type="GO" id="GO:0015771">
    <property type="term" value="P:trehalose transport"/>
    <property type="evidence" value="ECO:0007669"/>
    <property type="project" value="TreeGrafter"/>
</dbReference>
<evidence type="ECO:0000259" key="19">
    <source>
        <dbReference type="PROSITE" id="PS51093"/>
    </source>
</evidence>
<feature type="transmembrane region" description="Helical" evidence="18">
    <location>
        <begin position="351"/>
        <end position="372"/>
    </location>
</feature>
<evidence type="ECO:0000256" key="9">
    <source>
        <dbReference type="ARBA" id="ARBA00022989"/>
    </source>
</evidence>
<dbReference type="OrthoDB" id="9769191at2"/>
<feature type="transmembrane region" description="Helical" evidence="18">
    <location>
        <begin position="424"/>
        <end position="449"/>
    </location>
</feature>
<dbReference type="GO" id="GO:0008982">
    <property type="term" value="F:protein-N(PI)-phosphohistidine-sugar phosphotransferase activity"/>
    <property type="evidence" value="ECO:0007669"/>
    <property type="project" value="InterPro"/>
</dbReference>
<dbReference type="GO" id="GO:0009401">
    <property type="term" value="P:phosphoenolpyruvate-dependent sugar phosphotransferase system"/>
    <property type="evidence" value="ECO:0007669"/>
    <property type="project" value="UniProtKB-KW"/>
</dbReference>
<keyword evidence="10 18" id="KW-0472">Membrane</keyword>
<dbReference type="InterPro" id="IPR036878">
    <property type="entry name" value="Glu_permease_IIB"/>
</dbReference>
<feature type="transmembrane region" description="Helical" evidence="18">
    <location>
        <begin position="277"/>
        <end position="304"/>
    </location>
</feature>
<dbReference type="PROSITE" id="PS51103">
    <property type="entry name" value="PTS_EIIC_TYPE_1"/>
    <property type="match status" value="1"/>
</dbReference>
<feature type="transmembrane region" description="Helical" evidence="18">
    <location>
        <begin position="325"/>
        <end position="345"/>
    </location>
</feature>
<dbReference type="PROSITE" id="PS01035">
    <property type="entry name" value="PTS_EIIB_TYPE_1_CYS"/>
    <property type="match status" value="1"/>
</dbReference>
<keyword evidence="9 18" id="KW-1133">Transmembrane helix</keyword>
<comment type="function">
    <text evidence="12">The phosphoenolpyruvate-dependent sugar phosphotransferase system (sugar PTS), a major carbohydrate active transport system, catalyzes the phosphorylation of incoming sugar substrates concomitantly with their translocation across the cell membrane. This system is involved in sucrose transport.</text>
</comment>
<dbReference type="Pfam" id="PF02378">
    <property type="entry name" value="PTS_EIIC"/>
    <property type="match status" value="1"/>
</dbReference>
<gene>
    <name evidence="22" type="ORF">JF76_08150</name>
</gene>
<feature type="transmembrane region" description="Helical" evidence="18">
    <location>
        <begin position="384"/>
        <end position="404"/>
    </location>
</feature>
<feature type="domain" description="PTS EIIB type-1" evidence="20">
    <location>
        <begin position="4"/>
        <end position="86"/>
    </location>
</feature>
<evidence type="ECO:0000256" key="1">
    <source>
        <dbReference type="ARBA" id="ARBA00004651"/>
    </source>
</evidence>
<dbReference type="FunFam" id="2.70.70.10:FF:000001">
    <property type="entry name" value="PTS system glucose-specific IIA component"/>
    <property type="match status" value="1"/>
</dbReference>
<dbReference type="PROSITE" id="PS00371">
    <property type="entry name" value="PTS_EIIA_TYPE_1_HIS"/>
    <property type="match status" value="1"/>
</dbReference>
<comment type="catalytic activity">
    <reaction evidence="13">
        <text>N(pros)-phospho-L-histidyl-[protein](out) + sucrose = sucrose 6(G)-phosphate(in) + L-histidyl-[protein]</text>
        <dbReference type="Rhea" id="RHEA:49236"/>
        <dbReference type="Rhea" id="RHEA-COMP:9745"/>
        <dbReference type="Rhea" id="RHEA-COMP:9746"/>
        <dbReference type="ChEBI" id="CHEBI:17992"/>
        <dbReference type="ChEBI" id="CHEBI:29979"/>
        <dbReference type="ChEBI" id="CHEBI:64837"/>
        <dbReference type="ChEBI" id="CHEBI:91002"/>
        <dbReference type="EC" id="2.7.1.211"/>
    </reaction>
</comment>
<dbReference type="EC" id="2.7.1.211" evidence="11"/>
<dbReference type="PATRIC" id="fig|1218493.3.peg.861"/>
<evidence type="ECO:0000256" key="17">
    <source>
        <dbReference type="SAM" id="MobiDB-lite"/>
    </source>
</evidence>
<dbReference type="CDD" id="cd00212">
    <property type="entry name" value="PTS_IIB_glc"/>
    <property type="match status" value="1"/>
</dbReference>
<dbReference type="InterPro" id="IPR001996">
    <property type="entry name" value="PTS_IIB_1"/>
</dbReference>
<keyword evidence="8" id="KW-0418">Kinase</keyword>
<evidence type="ECO:0000256" key="10">
    <source>
        <dbReference type="ARBA" id="ARBA00023136"/>
    </source>
</evidence>
<dbReference type="STRING" id="1218493.JF76_08150"/>
<evidence type="ECO:0000256" key="16">
    <source>
        <dbReference type="PROSITE-ProRule" id="PRU00421"/>
    </source>
</evidence>
<evidence type="ECO:0000256" key="4">
    <source>
        <dbReference type="ARBA" id="ARBA00022597"/>
    </source>
</evidence>
<dbReference type="InterPro" id="IPR001127">
    <property type="entry name" value="PTS_EIIA_1_perm"/>
</dbReference>
<evidence type="ECO:0000256" key="2">
    <source>
        <dbReference type="ARBA" id="ARBA00022448"/>
    </source>
</evidence>
<dbReference type="FunFam" id="3.30.1360.60:FF:000001">
    <property type="entry name" value="PTS system glucose-specific IIBC component PtsG"/>
    <property type="match status" value="1"/>
</dbReference>
<feature type="domain" description="PTS EIIC type-1" evidence="21">
    <location>
        <begin position="102"/>
        <end position="463"/>
    </location>
</feature>
<evidence type="ECO:0000256" key="7">
    <source>
        <dbReference type="ARBA" id="ARBA00022692"/>
    </source>
</evidence>
<feature type="active site" description="Phosphocysteine intermediate; for EIIB activity" evidence="16">
    <location>
        <position position="26"/>
    </location>
</feature>
<evidence type="ECO:0000256" key="8">
    <source>
        <dbReference type="ARBA" id="ARBA00022777"/>
    </source>
</evidence>
<dbReference type="PANTHER" id="PTHR30175:SF1">
    <property type="entry name" value="PTS SYSTEM ARBUTIN-, CELLOBIOSE-, AND SALICIN-SPECIFIC EIIBC COMPONENT-RELATED"/>
    <property type="match status" value="1"/>
</dbReference>
<organism evidence="22 23">
    <name type="scientific">Lactobacillus kullabergensis</name>
    <dbReference type="NCBI Taxonomy" id="1218493"/>
    <lineage>
        <taxon>Bacteria</taxon>
        <taxon>Bacillati</taxon>
        <taxon>Bacillota</taxon>
        <taxon>Bacilli</taxon>
        <taxon>Lactobacillales</taxon>
        <taxon>Lactobacillaceae</taxon>
        <taxon>Lactobacillus</taxon>
    </lineage>
</organism>
<keyword evidence="4" id="KW-0762">Sugar transport</keyword>
<dbReference type="InterPro" id="IPR003352">
    <property type="entry name" value="PTS_EIIC"/>
</dbReference>
<dbReference type="Pfam" id="PF00367">
    <property type="entry name" value="PTS_EIIB"/>
    <property type="match status" value="1"/>
</dbReference>
<dbReference type="PROSITE" id="PS51093">
    <property type="entry name" value="PTS_EIIA_TYPE_1"/>
    <property type="match status" value="1"/>
</dbReference>
<dbReference type="InterPro" id="IPR013013">
    <property type="entry name" value="PTS_EIIC_1"/>
</dbReference>